<name>A0ACC5REJ6_9HYPH</name>
<proteinExistence type="predicted"/>
<protein>
    <submittedName>
        <fullName evidence="1">Phosphoribosylanthranilate isomerase</fullName>
        <ecNumber evidence="1">5.3.1.24</ecNumber>
    </submittedName>
</protein>
<dbReference type="EMBL" id="JAENHL010000008">
    <property type="protein sequence ID" value="MBK1871024.1"/>
    <property type="molecule type" value="Genomic_DNA"/>
</dbReference>
<evidence type="ECO:0000313" key="1">
    <source>
        <dbReference type="EMBL" id="MBK1871024.1"/>
    </source>
</evidence>
<organism evidence="1 2">
    <name type="scientific">Taklimakanibacter albus</name>
    <dbReference type="NCBI Taxonomy" id="2800327"/>
    <lineage>
        <taxon>Bacteria</taxon>
        <taxon>Pseudomonadati</taxon>
        <taxon>Pseudomonadota</taxon>
        <taxon>Alphaproteobacteria</taxon>
        <taxon>Hyphomicrobiales</taxon>
        <taxon>Aestuariivirgaceae</taxon>
        <taxon>Taklimakanibacter</taxon>
    </lineage>
</organism>
<reference evidence="1" key="1">
    <citation type="submission" date="2021-01" db="EMBL/GenBank/DDBJ databases">
        <authorList>
            <person name="Sun Q."/>
        </authorList>
    </citation>
    <scope>NUCLEOTIDE SEQUENCE</scope>
    <source>
        <strain evidence="1">YIM B02566</strain>
    </source>
</reference>
<dbReference type="Proteomes" id="UP000616151">
    <property type="component" value="Unassembled WGS sequence"/>
</dbReference>
<sequence>MPTDVKICGLSTPETVTAALAAGADLVGFVFFPKSPRNVSTATAKDLARIARGKAKIVALIVDAEDALIDEITREVAPDLFQAHGGETPERIAEINRRSGRPVIKAIKIKSDADVAQAKAYETTAALILYDAKAPETLKNALPGGNGIAFDWTLVGSGKSLPSFILSGGLNPANVAQAVKVTGARIVDVSSGVEKSPGIKDITLIREFIAAAKGAR</sequence>
<keyword evidence="1" id="KW-0413">Isomerase</keyword>
<accession>A0ACC5REJ6</accession>
<keyword evidence="2" id="KW-1185">Reference proteome</keyword>
<evidence type="ECO:0000313" key="2">
    <source>
        <dbReference type="Proteomes" id="UP000616151"/>
    </source>
</evidence>
<gene>
    <name evidence="1" type="ORF">JHL16_31955</name>
</gene>
<dbReference type="EC" id="5.3.1.24" evidence="1"/>
<comment type="caution">
    <text evidence="1">The sequence shown here is derived from an EMBL/GenBank/DDBJ whole genome shotgun (WGS) entry which is preliminary data.</text>
</comment>